<dbReference type="AlphaFoldDB" id="A0A1F7WUQ9"/>
<dbReference type="Proteomes" id="UP000178735">
    <property type="component" value="Unassembled WGS sequence"/>
</dbReference>
<name>A0A1F7WUQ9_9BACT</name>
<feature type="transmembrane region" description="Helical" evidence="1">
    <location>
        <begin position="140"/>
        <end position="162"/>
    </location>
</feature>
<feature type="transmembrane region" description="Helical" evidence="1">
    <location>
        <begin position="50"/>
        <end position="71"/>
    </location>
</feature>
<keyword evidence="1" id="KW-0812">Transmembrane</keyword>
<gene>
    <name evidence="2" type="ORF">A2008_02950</name>
</gene>
<accession>A0A1F7WUQ9</accession>
<keyword evidence="1" id="KW-0472">Membrane</keyword>
<organism evidence="2 3">
    <name type="scientific">Candidatus Wallbacteria bacterium GWC2_49_35</name>
    <dbReference type="NCBI Taxonomy" id="1817813"/>
    <lineage>
        <taxon>Bacteria</taxon>
        <taxon>Candidatus Walliibacteriota</taxon>
    </lineage>
</organism>
<evidence type="ECO:0000313" key="2">
    <source>
        <dbReference type="EMBL" id="OGM05805.1"/>
    </source>
</evidence>
<comment type="caution">
    <text evidence="2">The sequence shown here is derived from an EMBL/GenBank/DDBJ whole genome shotgun (WGS) entry which is preliminary data.</text>
</comment>
<feature type="transmembrane region" description="Helical" evidence="1">
    <location>
        <begin position="226"/>
        <end position="253"/>
    </location>
</feature>
<feature type="transmembrane region" description="Helical" evidence="1">
    <location>
        <begin position="259"/>
        <end position="280"/>
    </location>
</feature>
<feature type="transmembrane region" description="Helical" evidence="1">
    <location>
        <begin position="83"/>
        <end position="105"/>
    </location>
</feature>
<evidence type="ECO:0000256" key="1">
    <source>
        <dbReference type="SAM" id="Phobius"/>
    </source>
</evidence>
<evidence type="ECO:0000313" key="3">
    <source>
        <dbReference type="Proteomes" id="UP000178735"/>
    </source>
</evidence>
<feature type="transmembrane region" description="Helical" evidence="1">
    <location>
        <begin position="349"/>
        <end position="369"/>
    </location>
</feature>
<dbReference type="EMBL" id="MGFH01000096">
    <property type="protein sequence ID" value="OGM05805.1"/>
    <property type="molecule type" value="Genomic_DNA"/>
</dbReference>
<keyword evidence="1" id="KW-1133">Transmembrane helix</keyword>
<protein>
    <submittedName>
        <fullName evidence="2">Uncharacterized protein</fullName>
    </submittedName>
</protein>
<feature type="transmembrane region" description="Helical" evidence="1">
    <location>
        <begin position="182"/>
        <end position="205"/>
    </location>
</feature>
<reference evidence="2 3" key="1">
    <citation type="journal article" date="2016" name="Nat. Commun.">
        <title>Thousands of microbial genomes shed light on interconnected biogeochemical processes in an aquifer system.</title>
        <authorList>
            <person name="Anantharaman K."/>
            <person name="Brown C.T."/>
            <person name="Hug L.A."/>
            <person name="Sharon I."/>
            <person name="Castelle C.J."/>
            <person name="Probst A.J."/>
            <person name="Thomas B.C."/>
            <person name="Singh A."/>
            <person name="Wilkins M.J."/>
            <person name="Karaoz U."/>
            <person name="Brodie E.L."/>
            <person name="Williams K.H."/>
            <person name="Hubbard S.S."/>
            <person name="Banfield J.F."/>
        </authorList>
    </citation>
    <scope>NUCLEOTIDE SEQUENCE [LARGE SCALE GENOMIC DNA]</scope>
</reference>
<sequence length="387" mass="44160">MNDEIKYSGGVASRPDAPPAGEVMPVKAYKTDIIYKGLSYFTKNNPYYTVLFYFFVSYVMTYVVGILTGNLHGGDGRDPMHSYVLDNLCMGILAPIGAGLIANLYNKISGATEIIGVKHIIKESDLGAYRALLDKFDRKFNNYGITVVSLILAAVISVYIFLFRRTSWLGIAGGVTGMYDAIFVFLNFSMIITIVYKSCIAIWLIQKILAFDINIRPMHPDHAGGLRHIGSLSMAVNYFLILVMLFFSLLLIFDPFAQRFVLIYLFFYIFTFFAFFASLYEAHKKMRRVKDEALEKLENTSNHYYNKLVMTASELGIYDLDSADEIIMVDNLYTIVEKMPVWPFNINNIIKFFSVFITPFIIFIISLLVSTDSIIYNWRVIFNLFSK</sequence>
<proteinExistence type="predicted"/>